<feature type="region of interest" description="Disordered" evidence="6">
    <location>
        <begin position="252"/>
        <end position="290"/>
    </location>
</feature>
<accession>A0A8K1CF23</accession>
<keyword evidence="9" id="KW-1185">Reference proteome</keyword>
<feature type="transmembrane region" description="Helical" evidence="7">
    <location>
        <begin position="203"/>
        <end position="222"/>
    </location>
</feature>
<gene>
    <name evidence="8" type="ORF">Poli38472_010688</name>
</gene>
<dbReference type="PANTHER" id="PTHR31501">
    <property type="entry name" value="CALCIUM RELEASE-ACTIVATED CALCIUM CHANNEL PROTEIN 1"/>
    <property type="match status" value="1"/>
</dbReference>
<keyword evidence="4 7" id="KW-1133">Transmembrane helix</keyword>
<dbReference type="Pfam" id="PF07856">
    <property type="entry name" value="Orai-1"/>
    <property type="match status" value="1"/>
</dbReference>
<dbReference type="OrthoDB" id="61124at2759"/>
<protein>
    <recommendedName>
        <fullName evidence="10">Transmembrane protein</fullName>
    </recommendedName>
</protein>
<evidence type="ECO:0000256" key="2">
    <source>
        <dbReference type="ARBA" id="ARBA00008062"/>
    </source>
</evidence>
<feature type="transmembrane region" description="Helical" evidence="7">
    <location>
        <begin position="106"/>
        <end position="133"/>
    </location>
</feature>
<evidence type="ECO:0000256" key="7">
    <source>
        <dbReference type="SAM" id="Phobius"/>
    </source>
</evidence>
<sequence>MASLSVVNALFGSYDLRSSKQWRDEDMAHREQEIQWLNDEIVRAHEWRNADIERSLRKEKLENEHLVCEARAEQLHTVSEQCALLCGFTVVAMTNLNIPLDLDRALLISYATIATLVCVLLLLATVICTFLLLAVTRYAGYSLEESVRNLDVIELETESPFSTWWLKKCEHEQMTAYKFMVVGVVLFFIYLSLVAWIQFTTSAWTSSTITLLCFVGLLTWQLRIASRWRYLLKPPSQTPLRQFSTSLLTPHSLHTPLTQRGKRKSSTNKSLPTVPSPTRLASPSYATPYR</sequence>
<comment type="caution">
    <text evidence="8">The sequence shown here is derived from an EMBL/GenBank/DDBJ whole genome shotgun (WGS) entry which is preliminary data.</text>
</comment>
<comment type="similarity">
    <text evidence="2">Belongs to the Orai family.</text>
</comment>
<comment type="subcellular location">
    <subcellularLocation>
        <location evidence="1">Membrane</location>
        <topology evidence="1">Multi-pass membrane protein</topology>
    </subcellularLocation>
</comment>
<evidence type="ECO:0000256" key="5">
    <source>
        <dbReference type="ARBA" id="ARBA00023136"/>
    </source>
</evidence>
<dbReference type="InterPro" id="IPR038350">
    <property type="entry name" value="Orai_sf"/>
</dbReference>
<dbReference type="Proteomes" id="UP000794436">
    <property type="component" value="Unassembled WGS sequence"/>
</dbReference>
<dbReference type="Gene3D" id="1.20.140.140">
    <property type="entry name" value="Calcium release-activated calcium channel protein Orai"/>
    <property type="match status" value="1"/>
</dbReference>
<dbReference type="AlphaFoldDB" id="A0A8K1CF23"/>
<evidence type="ECO:0000256" key="1">
    <source>
        <dbReference type="ARBA" id="ARBA00004141"/>
    </source>
</evidence>
<reference evidence="8" key="1">
    <citation type="submission" date="2019-03" db="EMBL/GenBank/DDBJ databases">
        <title>Long read genome sequence of the mycoparasitic Pythium oligandrum ATCC 38472 isolated from sugarbeet rhizosphere.</title>
        <authorList>
            <person name="Gaulin E."/>
        </authorList>
    </citation>
    <scope>NUCLEOTIDE SEQUENCE</scope>
    <source>
        <strain evidence="8">ATCC 38472_TT</strain>
    </source>
</reference>
<name>A0A8K1CF23_PYTOL</name>
<dbReference type="GO" id="GO:0015279">
    <property type="term" value="F:store-operated calcium channel activity"/>
    <property type="evidence" value="ECO:0007669"/>
    <property type="project" value="TreeGrafter"/>
</dbReference>
<evidence type="ECO:0000256" key="6">
    <source>
        <dbReference type="SAM" id="MobiDB-lite"/>
    </source>
</evidence>
<evidence type="ECO:0000313" key="8">
    <source>
        <dbReference type="EMBL" id="TMW61625.1"/>
    </source>
</evidence>
<evidence type="ECO:0008006" key="10">
    <source>
        <dbReference type="Google" id="ProtNLM"/>
    </source>
</evidence>
<dbReference type="EMBL" id="SPLM01000075">
    <property type="protein sequence ID" value="TMW61625.1"/>
    <property type="molecule type" value="Genomic_DNA"/>
</dbReference>
<evidence type="ECO:0000313" key="9">
    <source>
        <dbReference type="Proteomes" id="UP000794436"/>
    </source>
</evidence>
<evidence type="ECO:0000256" key="3">
    <source>
        <dbReference type="ARBA" id="ARBA00022692"/>
    </source>
</evidence>
<feature type="transmembrane region" description="Helical" evidence="7">
    <location>
        <begin position="176"/>
        <end position="197"/>
    </location>
</feature>
<dbReference type="PANTHER" id="PTHR31501:SF7">
    <property type="entry name" value="CALCIUM RELEASE-ACTIVATED CALCIUM CHANNEL PROTEIN 1"/>
    <property type="match status" value="1"/>
</dbReference>
<dbReference type="GO" id="GO:0002115">
    <property type="term" value="P:store-operated calcium entry"/>
    <property type="evidence" value="ECO:0007669"/>
    <property type="project" value="TreeGrafter"/>
</dbReference>
<dbReference type="GO" id="GO:0016020">
    <property type="term" value="C:membrane"/>
    <property type="evidence" value="ECO:0007669"/>
    <property type="project" value="UniProtKB-SubCell"/>
</dbReference>
<keyword evidence="3 7" id="KW-0812">Transmembrane</keyword>
<evidence type="ECO:0000256" key="4">
    <source>
        <dbReference type="ARBA" id="ARBA00022989"/>
    </source>
</evidence>
<keyword evidence="5 7" id="KW-0472">Membrane</keyword>
<dbReference type="InterPro" id="IPR012446">
    <property type="entry name" value="CRAC_channel"/>
</dbReference>
<proteinExistence type="inferred from homology"/>
<feature type="compositionally biased region" description="Polar residues" evidence="6">
    <location>
        <begin position="279"/>
        <end position="290"/>
    </location>
</feature>
<organism evidence="8 9">
    <name type="scientific">Pythium oligandrum</name>
    <name type="common">Mycoparasitic fungus</name>
    <dbReference type="NCBI Taxonomy" id="41045"/>
    <lineage>
        <taxon>Eukaryota</taxon>
        <taxon>Sar</taxon>
        <taxon>Stramenopiles</taxon>
        <taxon>Oomycota</taxon>
        <taxon>Peronosporomycetes</taxon>
        <taxon>Pythiales</taxon>
        <taxon>Pythiaceae</taxon>
        <taxon>Pythium</taxon>
    </lineage>
</organism>